<reference evidence="1" key="1">
    <citation type="submission" date="2022-11" db="EMBL/GenBank/DDBJ databases">
        <title>Genome Resource of Sclerotinia nivalis Strain SnTB1, a Plant Pathogen Isolated from American Ginseng.</title>
        <authorList>
            <person name="Fan S."/>
        </authorList>
    </citation>
    <scope>NUCLEOTIDE SEQUENCE</scope>
    <source>
        <strain evidence="1">SnTB1</strain>
    </source>
</reference>
<dbReference type="AlphaFoldDB" id="A0A9X0AN81"/>
<gene>
    <name evidence="1" type="ORF">OCU04_004993</name>
</gene>
<accession>A0A9X0AN81</accession>
<evidence type="ECO:0000313" key="1">
    <source>
        <dbReference type="EMBL" id="KAJ8065892.1"/>
    </source>
</evidence>
<protein>
    <submittedName>
        <fullName evidence="1">Uncharacterized protein</fullName>
    </submittedName>
</protein>
<comment type="caution">
    <text evidence="1">The sequence shown here is derived from an EMBL/GenBank/DDBJ whole genome shotgun (WGS) entry which is preliminary data.</text>
</comment>
<proteinExistence type="predicted"/>
<dbReference type="Proteomes" id="UP001152300">
    <property type="component" value="Unassembled WGS sequence"/>
</dbReference>
<evidence type="ECO:0000313" key="2">
    <source>
        <dbReference type="Proteomes" id="UP001152300"/>
    </source>
</evidence>
<organism evidence="1 2">
    <name type="scientific">Sclerotinia nivalis</name>
    <dbReference type="NCBI Taxonomy" id="352851"/>
    <lineage>
        <taxon>Eukaryota</taxon>
        <taxon>Fungi</taxon>
        <taxon>Dikarya</taxon>
        <taxon>Ascomycota</taxon>
        <taxon>Pezizomycotina</taxon>
        <taxon>Leotiomycetes</taxon>
        <taxon>Helotiales</taxon>
        <taxon>Sclerotiniaceae</taxon>
        <taxon>Sclerotinia</taxon>
    </lineage>
</organism>
<name>A0A9X0AN81_9HELO</name>
<dbReference type="EMBL" id="JAPEIS010000005">
    <property type="protein sequence ID" value="KAJ8065892.1"/>
    <property type="molecule type" value="Genomic_DNA"/>
</dbReference>
<keyword evidence="2" id="KW-1185">Reference proteome</keyword>
<sequence length="118" mass="13590">MKMNKKHCYTMEDLGCFWTSSFLYWFLRDFATGQTNGIARCVTNGCYVTFLDRPPAEMVVVRTGCIVVLLGRGRYSLSPRVPDLPITKTRREMIAMSSSRQFFLNHGGIDDPHNYRIL</sequence>